<protein>
    <submittedName>
        <fullName evidence="1">Uncharacterized protein</fullName>
    </submittedName>
</protein>
<sequence>MVGTILLEPTVFATGIKLAICTIVKPAFSISFTIVAPQRVQVPHVEVRITASTPANLKSSAISLPILAASAWVVPVPTVV</sequence>
<gene>
    <name evidence="1" type="ORF">SAMN05660472_00858</name>
</gene>
<evidence type="ECO:0000313" key="2">
    <source>
        <dbReference type="Proteomes" id="UP000198718"/>
    </source>
</evidence>
<accession>A0A1G8ZGV6</accession>
<organism evidence="1 2">
    <name type="scientific">Natronincola ferrireducens</name>
    <dbReference type="NCBI Taxonomy" id="393762"/>
    <lineage>
        <taxon>Bacteria</taxon>
        <taxon>Bacillati</taxon>
        <taxon>Bacillota</taxon>
        <taxon>Clostridia</taxon>
        <taxon>Peptostreptococcales</taxon>
        <taxon>Natronincolaceae</taxon>
        <taxon>Natronincola</taxon>
    </lineage>
</organism>
<proteinExistence type="predicted"/>
<name>A0A1G8ZGV6_9FIRM</name>
<keyword evidence="2" id="KW-1185">Reference proteome</keyword>
<evidence type="ECO:0000313" key="1">
    <source>
        <dbReference type="EMBL" id="SDK14268.1"/>
    </source>
</evidence>
<dbReference type="AlphaFoldDB" id="A0A1G8ZGV6"/>
<reference evidence="1 2" key="1">
    <citation type="submission" date="2016-10" db="EMBL/GenBank/DDBJ databases">
        <authorList>
            <person name="de Groot N.N."/>
        </authorList>
    </citation>
    <scope>NUCLEOTIDE SEQUENCE [LARGE SCALE GENOMIC DNA]</scope>
    <source>
        <strain evidence="1 2">DSM 18346</strain>
    </source>
</reference>
<dbReference type="Proteomes" id="UP000198718">
    <property type="component" value="Unassembled WGS sequence"/>
</dbReference>
<dbReference type="EMBL" id="FNFP01000001">
    <property type="protein sequence ID" value="SDK14268.1"/>
    <property type="molecule type" value="Genomic_DNA"/>
</dbReference>